<dbReference type="Proteomes" id="UP000521943">
    <property type="component" value="Unassembled WGS sequence"/>
</dbReference>
<proteinExistence type="predicted"/>
<gene>
    <name evidence="2" type="ORF">DFP72DRAFT_872439</name>
</gene>
<evidence type="ECO:0000313" key="2">
    <source>
        <dbReference type="EMBL" id="KAF6763514.1"/>
    </source>
</evidence>
<dbReference type="AlphaFoldDB" id="A0A8H6IFI3"/>
<sequence length="172" mass="18391">MSFLTSSSNEGQTQVAPKHPSARCAILSAHCHHPPSHSPSNYDHSYVRASGRAHPPPYPPPQDPLLAARCGGLETRSSRCGRVRGRCMHHCHPLLAARCSGLETHSPRCGRVRGCAGSIHFLLPDAAAGRHALLDAGECVDVACTTTIHSLLPDAAAWRRTLLDAGECVDVR</sequence>
<feature type="region of interest" description="Disordered" evidence="1">
    <location>
        <begin position="35"/>
        <end position="59"/>
    </location>
</feature>
<evidence type="ECO:0000256" key="1">
    <source>
        <dbReference type="SAM" id="MobiDB-lite"/>
    </source>
</evidence>
<comment type="caution">
    <text evidence="2">The sequence shown here is derived from an EMBL/GenBank/DDBJ whole genome shotgun (WGS) entry which is preliminary data.</text>
</comment>
<name>A0A8H6IFI3_9AGAR</name>
<keyword evidence="3" id="KW-1185">Reference proteome</keyword>
<feature type="non-terminal residue" evidence="2">
    <location>
        <position position="1"/>
    </location>
</feature>
<reference evidence="2 3" key="1">
    <citation type="submission" date="2020-07" db="EMBL/GenBank/DDBJ databases">
        <title>Comparative genomics of pyrophilous fungi reveals a link between fire events and developmental genes.</title>
        <authorList>
            <consortium name="DOE Joint Genome Institute"/>
            <person name="Steindorff A.S."/>
            <person name="Carver A."/>
            <person name="Calhoun S."/>
            <person name="Stillman K."/>
            <person name="Liu H."/>
            <person name="Lipzen A."/>
            <person name="Pangilinan J."/>
            <person name="Labutti K."/>
            <person name="Bruns T.D."/>
            <person name="Grigoriev I.V."/>
        </authorList>
    </citation>
    <scope>NUCLEOTIDE SEQUENCE [LARGE SCALE GENOMIC DNA]</scope>
    <source>
        <strain evidence="2 3">CBS 144469</strain>
    </source>
</reference>
<organism evidence="2 3">
    <name type="scientific">Ephemerocybe angulata</name>
    <dbReference type="NCBI Taxonomy" id="980116"/>
    <lineage>
        <taxon>Eukaryota</taxon>
        <taxon>Fungi</taxon>
        <taxon>Dikarya</taxon>
        <taxon>Basidiomycota</taxon>
        <taxon>Agaricomycotina</taxon>
        <taxon>Agaricomycetes</taxon>
        <taxon>Agaricomycetidae</taxon>
        <taxon>Agaricales</taxon>
        <taxon>Agaricineae</taxon>
        <taxon>Psathyrellaceae</taxon>
        <taxon>Ephemerocybe</taxon>
    </lineage>
</organism>
<dbReference type="EMBL" id="JACGCI010000005">
    <property type="protein sequence ID" value="KAF6763514.1"/>
    <property type="molecule type" value="Genomic_DNA"/>
</dbReference>
<protein>
    <submittedName>
        <fullName evidence="2">Uncharacterized protein</fullName>
    </submittedName>
</protein>
<accession>A0A8H6IFI3</accession>
<evidence type="ECO:0000313" key="3">
    <source>
        <dbReference type="Proteomes" id="UP000521943"/>
    </source>
</evidence>